<dbReference type="SUPFAM" id="SSF52047">
    <property type="entry name" value="RNI-like"/>
    <property type="match status" value="1"/>
</dbReference>
<dbReference type="FunCoup" id="D3BEJ1">
    <property type="interactions" value="6"/>
</dbReference>
<sequence length="751" mass="83095">MSDLVLNLDYAQSSSNNIFGLNEKKSIESYLVNKGVRSPKDILFSGVFTDLKKKKVWEINSKQTEEERLLVVSQFRLNIFSSNGKFVSDGHLLDVVEYTPTDGAVTIKLRNGVIQFNSVQNKLDELSLAIKKMFSLNFPGMPGSDPVVSKEIGACFGFARTYRCVSDFYGIPVRDDICWEINNLYEANNIRDFNLSDWPETPTPAQGKAMIESLKYNSWFESISIFNNPSCKVSNDGILSLNATLQTNKKLQKLVLQNINARESWITPETWMTFAMNNYVHTIDLSCNAIEDRGTMGLCNDWLATVGHEIQSINLAKCGIGKQGMSLLFKTLRENKWISKNIKFLSVSGNKIEESGTEMVSFLADAVALKHFEMSNCSIVWSSLKPAANIQRSKETRMITRLDLSQNKLNTSSKPDFENLAAFLQLITPNLADLDMGSTVLPVGAINLVLSATPNLMRLDLSDNELGEEGIVTLVDTLMRTTLPKLKHLFINRNVGSATPTDFISQTLSLTRVTQSIKGTSSASAANAIKALVQLISPNAFALCPLESLHIAGSSNGRLKAEIIPLAQALLKNDTIFEIDISGHHAGDDLAIALGRVIQVNKTIRTLYWDENLTTTVGMEYFSMGFRRNQTLLHMPLPVLDVGEVLKLPENSPAMQLIKERLKLGDSTTTVQQRVTQLASEIQSQIINNNLRKMKDVINKARERQRAEVAISQSMKNASLNSPQAGTPAASSTPNIQSKSSSPDGLVEEQI</sequence>
<dbReference type="Proteomes" id="UP000001396">
    <property type="component" value="Unassembled WGS sequence"/>
</dbReference>
<dbReference type="GO" id="GO:0016477">
    <property type="term" value="P:cell migration"/>
    <property type="evidence" value="ECO:0007669"/>
    <property type="project" value="TreeGrafter"/>
</dbReference>
<dbReference type="RefSeq" id="XP_020432442.1">
    <property type="nucleotide sequence ID" value="XM_020577994.1"/>
</dbReference>
<name>D3BEJ1_HETP5</name>
<dbReference type="GO" id="GO:0034315">
    <property type="term" value="P:regulation of Arp2/3 complex-mediated actin nucleation"/>
    <property type="evidence" value="ECO:0007669"/>
    <property type="project" value="TreeGrafter"/>
</dbReference>
<dbReference type="AlphaFoldDB" id="D3BEJ1"/>
<dbReference type="PANTHER" id="PTHR24112:SF37">
    <property type="entry name" value="LEUCINE-RICH REPEAT-CONTAINING PROTEIN"/>
    <property type="match status" value="1"/>
</dbReference>
<accession>D3BEJ1</accession>
<comment type="caution">
    <text evidence="2">The sequence shown here is derived from an EMBL/GenBank/DDBJ whole genome shotgun (WGS) entry which is preliminary data.</text>
</comment>
<evidence type="ECO:0000313" key="2">
    <source>
        <dbReference type="EMBL" id="EFA80322.1"/>
    </source>
</evidence>
<feature type="region of interest" description="Disordered" evidence="1">
    <location>
        <begin position="713"/>
        <end position="751"/>
    </location>
</feature>
<dbReference type="OMA" id="REDICWE"/>
<dbReference type="SMART" id="SM00368">
    <property type="entry name" value="LRR_RI"/>
    <property type="match status" value="3"/>
</dbReference>
<dbReference type="EMBL" id="ADBJ01000031">
    <property type="protein sequence ID" value="EFA80322.1"/>
    <property type="molecule type" value="Genomic_DNA"/>
</dbReference>
<dbReference type="InterPro" id="IPR051279">
    <property type="entry name" value="PP1-Reg/Actin-Interact_Protein"/>
</dbReference>
<evidence type="ECO:0000256" key="1">
    <source>
        <dbReference type="SAM" id="MobiDB-lite"/>
    </source>
</evidence>
<dbReference type="GO" id="GO:0005886">
    <property type="term" value="C:plasma membrane"/>
    <property type="evidence" value="ECO:0007669"/>
    <property type="project" value="TreeGrafter"/>
</dbReference>
<dbReference type="InterPro" id="IPR001611">
    <property type="entry name" value="Leu-rich_rpt"/>
</dbReference>
<dbReference type="InParanoid" id="D3BEJ1"/>
<dbReference type="GO" id="GO:0030027">
    <property type="term" value="C:lamellipodium"/>
    <property type="evidence" value="ECO:0007669"/>
    <property type="project" value="TreeGrafter"/>
</dbReference>
<dbReference type="STRING" id="670386.D3BEJ1"/>
<protein>
    <submittedName>
        <fullName evidence="2">Uncharacterized protein</fullName>
    </submittedName>
</protein>
<proteinExistence type="predicted"/>
<evidence type="ECO:0000313" key="3">
    <source>
        <dbReference type="Proteomes" id="UP000001396"/>
    </source>
</evidence>
<dbReference type="Pfam" id="PF13516">
    <property type="entry name" value="LRR_6"/>
    <property type="match status" value="2"/>
</dbReference>
<organism evidence="2 3">
    <name type="scientific">Heterostelium pallidum (strain ATCC 26659 / Pp 5 / PN500)</name>
    <name type="common">Cellular slime mold</name>
    <name type="synonym">Polysphondylium pallidum</name>
    <dbReference type="NCBI Taxonomy" id="670386"/>
    <lineage>
        <taxon>Eukaryota</taxon>
        <taxon>Amoebozoa</taxon>
        <taxon>Evosea</taxon>
        <taxon>Eumycetozoa</taxon>
        <taxon>Dictyostelia</taxon>
        <taxon>Acytosteliales</taxon>
        <taxon>Acytosteliaceae</taxon>
        <taxon>Heterostelium</taxon>
    </lineage>
</organism>
<dbReference type="GeneID" id="31362634"/>
<dbReference type="PANTHER" id="PTHR24112">
    <property type="entry name" value="LEUCINE-RICH REPEAT, ISOFORM F-RELATED"/>
    <property type="match status" value="1"/>
</dbReference>
<gene>
    <name evidence="2" type="ORF">PPL_07153</name>
</gene>
<reference evidence="2 3" key="1">
    <citation type="journal article" date="2011" name="Genome Res.">
        <title>Phylogeny-wide analysis of social amoeba genomes highlights ancient origins for complex intercellular communication.</title>
        <authorList>
            <person name="Heidel A.J."/>
            <person name="Lawal H.M."/>
            <person name="Felder M."/>
            <person name="Schilde C."/>
            <person name="Helps N.R."/>
            <person name="Tunggal B."/>
            <person name="Rivero F."/>
            <person name="John U."/>
            <person name="Schleicher M."/>
            <person name="Eichinger L."/>
            <person name="Platzer M."/>
            <person name="Noegel A.A."/>
            <person name="Schaap P."/>
            <person name="Gloeckner G."/>
        </authorList>
    </citation>
    <scope>NUCLEOTIDE SEQUENCE [LARGE SCALE GENOMIC DNA]</scope>
    <source>
        <strain evidence="3">ATCC 26659 / Pp 5 / PN500</strain>
    </source>
</reference>
<dbReference type="InterPro" id="IPR032675">
    <property type="entry name" value="LRR_dom_sf"/>
</dbReference>
<feature type="compositionally biased region" description="Polar residues" evidence="1">
    <location>
        <begin position="713"/>
        <end position="743"/>
    </location>
</feature>
<dbReference type="Gene3D" id="3.80.10.10">
    <property type="entry name" value="Ribonuclease Inhibitor"/>
    <property type="match status" value="1"/>
</dbReference>
<keyword evidence="3" id="KW-1185">Reference proteome</keyword>